<proteinExistence type="predicted"/>
<evidence type="ECO:0000313" key="1">
    <source>
        <dbReference type="EMBL" id="MCI35471.1"/>
    </source>
</evidence>
<dbReference type="EMBL" id="LXQA010223730">
    <property type="protein sequence ID" value="MCI35471.1"/>
    <property type="molecule type" value="Genomic_DNA"/>
</dbReference>
<organism evidence="1 2">
    <name type="scientific">Trifolium medium</name>
    <dbReference type="NCBI Taxonomy" id="97028"/>
    <lineage>
        <taxon>Eukaryota</taxon>
        <taxon>Viridiplantae</taxon>
        <taxon>Streptophyta</taxon>
        <taxon>Embryophyta</taxon>
        <taxon>Tracheophyta</taxon>
        <taxon>Spermatophyta</taxon>
        <taxon>Magnoliopsida</taxon>
        <taxon>eudicotyledons</taxon>
        <taxon>Gunneridae</taxon>
        <taxon>Pentapetalae</taxon>
        <taxon>rosids</taxon>
        <taxon>fabids</taxon>
        <taxon>Fabales</taxon>
        <taxon>Fabaceae</taxon>
        <taxon>Papilionoideae</taxon>
        <taxon>50 kb inversion clade</taxon>
        <taxon>NPAAA clade</taxon>
        <taxon>Hologalegina</taxon>
        <taxon>IRL clade</taxon>
        <taxon>Trifolieae</taxon>
        <taxon>Trifolium</taxon>
    </lineage>
</organism>
<protein>
    <submittedName>
        <fullName evidence="1">Uncharacterized protein</fullName>
    </submittedName>
</protein>
<accession>A0A392RFX3</accession>
<keyword evidence="2" id="KW-1185">Reference proteome</keyword>
<name>A0A392RFX3_9FABA</name>
<comment type="caution">
    <text evidence="1">The sequence shown here is derived from an EMBL/GenBank/DDBJ whole genome shotgun (WGS) entry which is preliminary data.</text>
</comment>
<sequence>MGMDSMDSGDSHDMVELGDFRLTLVSNMGLVGLVKGGLLCDGTKLQLLETNNGVRLVSEVFKRFC</sequence>
<reference evidence="1 2" key="1">
    <citation type="journal article" date="2018" name="Front. Plant Sci.">
        <title>Red Clover (Trifolium pratense) and Zigzag Clover (T. medium) - A Picture of Genomic Similarities and Differences.</title>
        <authorList>
            <person name="Dluhosova J."/>
            <person name="Istvanek J."/>
            <person name="Nedelnik J."/>
            <person name="Repkova J."/>
        </authorList>
    </citation>
    <scope>NUCLEOTIDE SEQUENCE [LARGE SCALE GENOMIC DNA]</scope>
    <source>
        <strain evidence="2">cv. 10/8</strain>
        <tissue evidence="1">Leaf</tissue>
    </source>
</reference>
<feature type="non-terminal residue" evidence="1">
    <location>
        <position position="65"/>
    </location>
</feature>
<dbReference type="Proteomes" id="UP000265520">
    <property type="component" value="Unassembled WGS sequence"/>
</dbReference>
<dbReference type="AlphaFoldDB" id="A0A392RFX3"/>
<evidence type="ECO:0000313" key="2">
    <source>
        <dbReference type="Proteomes" id="UP000265520"/>
    </source>
</evidence>